<reference evidence="13 14" key="1">
    <citation type="journal article" date="2007" name="Nature">
        <title>Evolution of genes and genomes on the Drosophila phylogeny.</title>
        <authorList>
            <consortium name="Drosophila 12 Genomes Consortium"/>
            <person name="Clark A.G."/>
            <person name="Eisen M.B."/>
            <person name="Smith D.R."/>
            <person name="Bergman C.M."/>
            <person name="Oliver B."/>
            <person name="Markow T.A."/>
            <person name="Kaufman T.C."/>
            <person name="Kellis M."/>
            <person name="Gelbart W."/>
            <person name="Iyer V.N."/>
            <person name="Pollard D.A."/>
            <person name="Sackton T.B."/>
            <person name="Larracuente A.M."/>
            <person name="Singh N.D."/>
            <person name="Abad J.P."/>
            <person name="Abt D.N."/>
            <person name="Adryan B."/>
            <person name="Aguade M."/>
            <person name="Akashi H."/>
            <person name="Anderson W.W."/>
            <person name="Aquadro C.F."/>
            <person name="Ardell D.H."/>
            <person name="Arguello R."/>
            <person name="Artieri C.G."/>
            <person name="Barbash D.A."/>
            <person name="Barker D."/>
            <person name="Barsanti P."/>
            <person name="Batterham P."/>
            <person name="Batzoglou S."/>
            <person name="Begun D."/>
            <person name="Bhutkar A."/>
            <person name="Blanco E."/>
            <person name="Bosak S.A."/>
            <person name="Bradley R.K."/>
            <person name="Brand A.D."/>
            <person name="Brent M.R."/>
            <person name="Brooks A.N."/>
            <person name="Brown R.H."/>
            <person name="Butlin R.K."/>
            <person name="Caggese C."/>
            <person name="Calvi B.R."/>
            <person name="Bernardo de Carvalho A."/>
            <person name="Caspi A."/>
            <person name="Castrezana S."/>
            <person name="Celniker S.E."/>
            <person name="Chang J.L."/>
            <person name="Chapple C."/>
            <person name="Chatterji S."/>
            <person name="Chinwalla A."/>
            <person name="Civetta A."/>
            <person name="Clifton S.W."/>
            <person name="Comeron J.M."/>
            <person name="Costello J.C."/>
            <person name="Coyne J.A."/>
            <person name="Daub J."/>
            <person name="David R.G."/>
            <person name="Delcher A.L."/>
            <person name="Delehaunty K."/>
            <person name="Do C.B."/>
            <person name="Ebling H."/>
            <person name="Edwards K."/>
            <person name="Eickbush T."/>
            <person name="Evans J.D."/>
            <person name="Filipski A."/>
            <person name="Findeiss S."/>
            <person name="Freyhult E."/>
            <person name="Fulton L."/>
            <person name="Fulton R."/>
            <person name="Garcia A.C."/>
            <person name="Gardiner A."/>
            <person name="Garfield D.A."/>
            <person name="Garvin B.E."/>
            <person name="Gibson G."/>
            <person name="Gilbert D."/>
            <person name="Gnerre S."/>
            <person name="Godfrey J."/>
            <person name="Good R."/>
            <person name="Gotea V."/>
            <person name="Gravely B."/>
            <person name="Greenberg A.J."/>
            <person name="Griffiths-Jones S."/>
            <person name="Gross S."/>
            <person name="Guigo R."/>
            <person name="Gustafson E.A."/>
            <person name="Haerty W."/>
            <person name="Hahn M.W."/>
            <person name="Halligan D.L."/>
            <person name="Halpern A.L."/>
            <person name="Halter G.M."/>
            <person name="Han M.V."/>
            <person name="Heger A."/>
            <person name="Hillier L."/>
            <person name="Hinrichs A.S."/>
            <person name="Holmes I."/>
            <person name="Hoskins R.A."/>
            <person name="Hubisz M.J."/>
            <person name="Hultmark D."/>
            <person name="Huntley M.A."/>
            <person name="Jaffe D.B."/>
            <person name="Jagadeeshan S."/>
            <person name="Jeck W.R."/>
            <person name="Johnson J."/>
            <person name="Jones C.D."/>
            <person name="Jordan W.C."/>
            <person name="Karpen G.H."/>
            <person name="Kataoka E."/>
            <person name="Keightley P.D."/>
            <person name="Kheradpour P."/>
            <person name="Kirkness E.F."/>
            <person name="Koerich L.B."/>
            <person name="Kristiansen K."/>
            <person name="Kudrna D."/>
            <person name="Kulathinal R.J."/>
            <person name="Kumar S."/>
            <person name="Kwok R."/>
            <person name="Lander E."/>
            <person name="Langley C.H."/>
            <person name="Lapoint R."/>
            <person name="Lazzaro B.P."/>
            <person name="Lee S.J."/>
            <person name="Levesque L."/>
            <person name="Li R."/>
            <person name="Lin C.F."/>
            <person name="Lin M.F."/>
            <person name="Lindblad-Toh K."/>
            <person name="Llopart A."/>
            <person name="Long M."/>
            <person name="Low L."/>
            <person name="Lozovsky E."/>
            <person name="Lu J."/>
            <person name="Luo M."/>
            <person name="Machado C.A."/>
            <person name="Makalowski W."/>
            <person name="Marzo M."/>
            <person name="Matsuda M."/>
            <person name="Matzkin L."/>
            <person name="McAllister B."/>
            <person name="McBride C.S."/>
            <person name="McKernan B."/>
            <person name="McKernan K."/>
            <person name="Mendez-Lago M."/>
            <person name="Minx P."/>
            <person name="Mollenhauer M.U."/>
            <person name="Montooth K."/>
            <person name="Mount S.M."/>
            <person name="Mu X."/>
            <person name="Myers E."/>
            <person name="Negre B."/>
            <person name="Newfeld S."/>
            <person name="Nielsen R."/>
            <person name="Noor M.A."/>
            <person name="O'Grady P."/>
            <person name="Pachter L."/>
            <person name="Papaceit M."/>
            <person name="Parisi M.J."/>
            <person name="Parisi M."/>
            <person name="Parts L."/>
            <person name="Pedersen J.S."/>
            <person name="Pesole G."/>
            <person name="Phillippy A.M."/>
            <person name="Ponting C.P."/>
            <person name="Pop M."/>
            <person name="Porcelli D."/>
            <person name="Powell J.R."/>
            <person name="Prohaska S."/>
            <person name="Pruitt K."/>
            <person name="Puig M."/>
            <person name="Quesneville H."/>
            <person name="Ram K.R."/>
            <person name="Rand D."/>
            <person name="Rasmussen M.D."/>
            <person name="Reed L.K."/>
            <person name="Reenan R."/>
            <person name="Reily A."/>
            <person name="Remington K.A."/>
            <person name="Rieger T.T."/>
            <person name="Ritchie M.G."/>
            <person name="Robin C."/>
            <person name="Rogers Y.H."/>
            <person name="Rohde C."/>
            <person name="Rozas J."/>
            <person name="Rubenfield M.J."/>
            <person name="Ruiz A."/>
            <person name="Russo S."/>
            <person name="Salzberg S.L."/>
            <person name="Sanchez-Gracia A."/>
            <person name="Saranga D.J."/>
            <person name="Sato H."/>
            <person name="Schaeffer S.W."/>
            <person name="Schatz M.C."/>
            <person name="Schlenke T."/>
            <person name="Schwartz R."/>
            <person name="Segarra C."/>
            <person name="Singh R.S."/>
            <person name="Sirot L."/>
            <person name="Sirota M."/>
            <person name="Sisneros N.B."/>
            <person name="Smith C.D."/>
            <person name="Smith T.F."/>
            <person name="Spieth J."/>
            <person name="Stage D.E."/>
            <person name="Stark A."/>
            <person name="Stephan W."/>
            <person name="Strausberg R.L."/>
            <person name="Strempel S."/>
            <person name="Sturgill D."/>
            <person name="Sutton G."/>
            <person name="Sutton G.G."/>
            <person name="Tao W."/>
            <person name="Teichmann S."/>
            <person name="Tobari Y.N."/>
            <person name="Tomimura Y."/>
            <person name="Tsolas J.M."/>
            <person name="Valente V.L."/>
            <person name="Venter E."/>
            <person name="Venter J.C."/>
            <person name="Vicario S."/>
            <person name="Vieira F.G."/>
            <person name="Vilella A.J."/>
            <person name="Villasante A."/>
            <person name="Walenz B."/>
            <person name="Wang J."/>
            <person name="Wasserman M."/>
            <person name="Watts T."/>
            <person name="Wilson D."/>
            <person name="Wilson R.K."/>
            <person name="Wing R.A."/>
            <person name="Wolfner M.F."/>
            <person name="Wong A."/>
            <person name="Wong G.K."/>
            <person name="Wu C.I."/>
            <person name="Wu G."/>
            <person name="Yamamoto D."/>
            <person name="Yang H.P."/>
            <person name="Yang S.P."/>
            <person name="Yorke J.A."/>
            <person name="Yoshida K."/>
            <person name="Zdobnov E."/>
            <person name="Zhang P."/>
            <person name="Zhang Y."/>
            <person name="Zimin A.V."/>
            <person name="Baldwin J."/>
            <person name="Abdouelleil A."/>
            <person name="Abdulkadir J."/>
            <person name="Abebe A."/>
            <person name="Abera B."/>
            <person name="Abreu J."/>
            <person name="Acer S.C."/>
            <person name="Aftuck L."/>
            <person name="Alexander A."/>
            <person name="An P."/>
            <person name="Anderson E."/>
            <person name="Anderson S."/>
            <person name="Arachi H."/>
            <person name="Azer M."/>
            <person name="Bachantsang P."/>
            <person name="Barry A."/>
            <person name="Bayul T."/>
            <person name="Berlin A."/>
            <person name="Bessette D."/>
            <person name="Bloom T."/>
            <person name="Blye J."/>
            <person name="Boguslavskiy L."/>
            <person name="Bonnet C."/>
            <person name="Boukhgalter B."/>
            <person name="Bourzgui I."/>
            <person name="Brown A."/>
            <person name="Cahill P."/>
            <person name="Channer S."/>
            <person name="Cheshatsang Y."/>
            <person name="Chuda L."/>
            <person name="Citroen M."/>
            <person name="Collymore A."/>
            <person name="Cooke P."/>
            <person name="Costello M."/>
            <person name="D'Aco K."/>
            <person name="Daza R."/>
            <person name="De Haan G."/>
            <person name="DeGray S."/>
            <person name="DeMaso C."/>
            <person name="Dhargay N."/>
            <person name="Dooley K."/>
            <person name="Dooley E."/>
            <person name="Doricent M."/>
            <person name="Dorje P."/>
            <person name="Dorjee K."/>
            <person name="Dupes A."/>
            <person name="Elong R."/>
            <person name="Falk J."/>
            <person name="Farina A."/>
            <person name="Faro S."/>
            <person name="Ferguson D."/>
            <person name="Fisher S."/>
            <person name="Foley C.D."/>
            <person name="Franke A."/>
            <person name="Friedrich D."/>
            <person name="Gadbois L."/>
            <person name="Gearin G."/>
            <person name="Gearin C.R."/>
            <person name="Giannoukos G."/>
            <person name="Goode T."/>
            <person name="Graham J."/>
            <person name="Grandbois E."/>
            <person name="Grewal S."/>
            <person name="Gyaltsen K."/>
            <person name="Hafez N."/>
            <person name="Hagos B."/>
            <person name="Hall J."/>
            <person name="Henson C."/>
            <person name="Hollinger A."/>
            <person name="Honan T."/>
            <person name="Huard M.D."/>
            <person name="Hughes L."/>
            <person name="Hurhula B."/>
            <person name="Husby M.E."/>
            <person name="Kamat A."/>
            <person name="Kanga B."/>
            <person name="Kashin S."/>
            <person name="Khazanovich D."/>
            <person name="Kisner P."/>
            <person name="Lance K."/>
            <person name="Lara M."/>
            <person name="Lee W."/>
            <person name="Lennon N."/>
            <person name="Letendre F."/>
            <person name="LeVine R."/>
            <person name="Lipovsky A."/>
            <person name="Liu X."/>
            <person name="Liu J."/>
            <person name="Liu S."/>
            <person name="Lokyitsang T."/>
            <person name="Lokyitsang Y."/>
            <person name="Lubonja R."/>
            <person name="Lui A."/>
            <person name="MacDonald P."/>
            <person name="Magnisalis V."/>
            <person name="Maru K."/>
            <person name="Matthews C."/>
            <person name="McCusker W."/>
            <person name="McDonough S."/>
            <person name="Mehta T."/>
            <person name="Meldrim J."/>
            <person name="Meneus L."/>
            <person name="Mihai O."/>
            <person name="Mihalev A."/>
            <person name="Mihova T."/>
            <person name="Mittelman R."/>
            <person name="Mlenga V."/>
            <person name="Montmayeur A."/>
            <person name="Mulrain L."/>
            <person name="Navidi A."/>
            <person name="Naylor J."/>
            <person name="Negash T."/>
            <person name="Nguyen T."/>
            <person name="Nguyen N."/>
            <person name="Nicol R."/>
            <person name="Norbu C."/>
            <person name="Norbu N."/>
            <person name="Novod N."/>
            <person name="O'Neill B."/>
            <person name="Osman S."/>
            <person name="Markiewicz E."/>
            <person name="Oyono O.L."/>
            <person name="Patti C."/>
            <person name="Phunkhang P."/>
            <person name="Pierre F."/>
            <person name="Priest M."/>
            <person name="Raghuraman S."/>
            <person name="Rege F."/>
            <person name="Reyes R."/>
            <person name="Rise C."/>
            <person name="Rogov P."/>
            <person name="Ross K."/>
            <person name="Ryan E."/>
            <person name="Settipalli S."/>
            <person name="Shea T."/>
            <person name="Sherpa N."/>
            <person name="Shi L."/>
            <person name="Shih D."/>
            <person name="Sparrow T."/>
            <person name="Spaulding J."/>
            <person name="Stalker J."/>
            <person name="Stange-Thomann N."/>
            <person name="Stavropoulos S."/>
            <person name="Stone C."/>
            <person name="Strader C."/>
            <person name="Tesfaye S."/>
            <person name="Thomson T."/>
            <person name="Thoulutsang Y."/>
            <person name="Thoulutsang D."/>
            <person name="Topham K."/>
            <person name="Topping I."/>
            <person name="Tsamla T."/>
            <person name="Vassiliev H."/>
            <person name="Vo A."/>
            <person name="Wangchuk T."/>
            <person name="Wangdi T."/>
            <person name="Weiand M."/>
            <person name="Wilkinson J."/>
            <person name="Wilson A."/>
            <person name="Yadav S."/>
            <person name="Young G."/>
            <person name="Yu Q."/>
            <person name="Zembek L."/>
            <person name="Zhong D."/>
            <person name="Zimmer A."/>
            <person name="Zwirko Z."/>
            <person name="Jaffe D.B."/>
            <person name="Alvarez P."/>
            <person name="Brockman W."/>
            <person name="Butler J."/>
            <person name="Chin C."/>
            <person name="Gnerre S."/>
            <person name="Grabherr M."/>
            <person name="Kleber M."/>
            <person name="Mauceli E."/>
            <person name="MacCallum I."/>
        </authorList>
    </citation>
    <scope>NUCLEOTIDE SEQUENCE [LARGE SCALE GENOMIC DNA]</scope>
    <source>
        <strain evidence="14">Tucson 14030-0811.24</strain>
    </source>
</reference>
<dbReference type="SMR" id="B4N6J6"/>
<dbReference type="EC" id="3.5.4.4" evidence="4"/>
<dbReference type="Gene3D" id="3.20.20.140">
    <property type="entry name" value="Metal-dependent hydrolases"/>
    <property type="match status" value="1"/>
</dbReference>
<evidence type="ECO:0000256" key="4">
    <source>
        <dbReference type="ARBA" id="ARBA00012784"/>
    </source>
</evidence>
<organism evidence="13 14">
    <name type="scientific">Drosophila willistoni</name>
    <name type="common">Fruit fly</name>
    <dbReference type="NCBI Taxonomy" id="7260"/>
    <lineage>
        <taxon>Eukaryota</taxon>
        <taxon>Metazoa</taxon>
        <taxon>Ecdysozoa</taxon>
        <taxon>Arthropoda</taxon>
        <taxon>Hexapoda</taxon>
        <taxon>Insecta</taxon>
        <taxon>Pterygota</taxon>
        <taxon>Neoptera</taxon>
        <taxon>Endopterygota</taxon>
        <taxon>Diptera</taxon>
        <taxon>Brachycera</taxon>
        <taxon>Muscomorpha</taxon>
        <taxon>Ephydroidea</taxon>
        <taxon>Drosophilidae</taxon>
        <taxon>Drosophila</taxon>
        <taxon>Sophophora</taxon>
    </lineage>
</organism>
<dbReference type="FunFam" id="3.20.20.140:FF:000017">
    <property type="entry name" value="Adenosine deaminase 2"/>
    <property type="match status" value="1"/>
</dbReference>
<evidence type="ECO:0000259" key="11">
    <source>
        <dbReference type="Pfam" id="PF00962"/>
    </source>
</evidence>
<dbReference type="SUPFAM" id="SSF51556">
    <property type="entry name" value="Metallo-dependent hydrolases"/>
    <property type="match status" value="1"/>
</dbReference>
<evidence type="ECO:0000256" key="9">
    <source>
        <dbReference type="ARBA" id="ARBA00022801"/>
    </source>
</evidence>
<evidence type="ECO:0000256" key="10">
    <source>
        <dbReference type="ARBA" id="ARBA00047764"/>
    </source>
</evidence>
<dbReference type="InterPro" id="IPR006331">
    <property type="entry name" value="ADGF"/>
</dbReference>
<gene>
    <name evidence="13" type="primary">Dwil\GK12326</name>
    <name evidence="13" type="ORF">Dwil_GK12326</name>
</gene>
<feature type="domain" description="Adenosine deaminase" evidence="11">
    <location>
        <begin position="154"/>
        <end position="471"/>
    </location>
</feature>
<dbReference type="PhylomeDB" id="B4N6J6"/>
<evidence type="ECO:0000256" key="6">
    <source>
        <dbReference type="ARBA" id="ARBA00022525"/>
    </source>
</evidence>
<dbReference type="InterPro" id="IPR013659">
    <property type="entry name" value="A_deaminase_N"/>
</dbReference>
<sequence length="492" mass="57381">MSLDFYDCTPEERFARRHLAYVSREERQRLGGRVRLSPLEEKANFHLMNDLKMDNQSQQIWRNYEPHSHLLNIYNISETKLYSLLRTMPKGGLLHVHDSGMLNTKLLVELIERDDLWTCVGMDNSFEDFRFSLKFPSQIGPQSDYKCTWMLMSQLKQRDNQTVIEEQLKSSLSMNVHSFTNSTHLARHLRRAHRLVYGLITFRPVWRNFLFNMLEDFYADGVSYVELRSSLPVLYDLEGNNYSLFDTAHSLATAAKIFKSTYPNFIDLKLIYAPLRESNDNRLDEYIENVRMLKKQFPNLITGFDLLSLGNECDLPQLSQLRQLLHISKEIDFYFHAGESRCMDMAKTNENLLDALLMGSKRIGNALNLPLHPEILKTMRQSNVAIEINPLSNYYLQYVNDFRQHPAAYLIAAGFPIVVGSDYPYFWNASPLTSDFYVTFVGIASGQDNLRLLKQLAMNSFIYSSLNGEEKMTAMAKWQCHWDNWLKRFVSQ</sequence>
<dbReference type="InParanoid" id="B4N6J6"/>
<keyword evidence="6" id="KW-0964">Secreted</keyword>
<dbReference type="GO" id="GO:0005615">
    <property type="term" value="C:extracellular space"/>
    <property type="evidence" value="ECO:0007669"/>
    <property type="project" value="InterPro"/>
</dbReference>
<accession>B4N6J6</accession>
<comment type="catalytic activity">
    <reaction evidence="10">
        <text>adenosine + H2O + H(+) = inosine + NH4(+)</text>
        <dbReference type="Rhea" id="RHEA:24408"/>
        <dbReference type="ChEBI" id="CHEBI:15377"/>
        <dbReference type="ChEBI" id="CHEBI:15378"/>
        <dbReference type="ChEBI" id="CHEBI:16335"/>
        <dbReference type="ChEBI" id="CHEBI:17596"/>
        <dbReference type="ChEBI" id="CHEBI:28938"/>
        <dbReference type="EC" id="3.5.4.4"/>
    </reaction>
</comment>
<keyword evidence="9" id="KW-0378">Hydrolase</keyword>
<dbReference type="NCBIfam" id="TIGR01431">
    <property type="entry name" value="adm_rel"/>
    <property type="match status" value="1"/>
</dbReference>
<dbReference type="HOGENOM" id="CLU_022829_3_0_1"/>
<dbReference type="OMA" id="IWSDYQP"/>
<dbReference type="EMBL" id="CH964161">
    <property type="protein sequence ID" value="EDW79985.1"/>
    <property type="molecule type" value="Genomic_DNA"/>
</dbReference>
<evidence type="ECO:0000259" key="12">
    <source>
        <dbReference type="Pfam" id="PF08451"/>
    </source>
</evidence>
<protein>
    <recommendedName>
        <fullName evidence="5">Adenosine deaminase</fullName>
        <ecNumber evidence="4">3.5.4.4</ecNumber>
    </recommendedName>
</protein>
<dbReference type="Pfam" id="PF00962">
    <property type="entry name" value="A_deaminase"/>
    <property type="match status" value="1"/>
</dbReference>
<dbReference type="PANTHER" id="PTHR11409">
    <property type="entry name" value="ADENOSINE DEAMINASE"/>
    <property type="match status" value="1"/>
</dbReference>
<dbReference type="OrthoDB" id="7202371at2759"/>
<comment type="similarity">
    <text evidence="3">Belongs to the metallo-dependent hydrolases superfamily. Adenosine and AMP deaminases family. ADGF subfamily.</text>
</comment>
<dbReference type="KEGG" id="dwi:6646306"/>
<dbReference type="STRING" id="7260.B4N6J6"/>
<keyword evidence="8" id="KW-0732">Signal</keyword>
<dbReference type="InterPro" id="IPR032466">
    <property type="entry name" value="Metal_Hydrolase"/>
</dbReference>
<dbReference type="eggNOG" id="KOG1097">
    <property type="taxonomic scope" value="Eukaryota"/>
</dbReference>
<keyword evidence="14" id="KW-1185">Reference proteome</keyword>
<evidence type="ECO:0000256" key="5">
    <source>
        <dbReference type="ARBA" id="ARBA00018099"/>
    </source>
</evidence>
<dbReference type="GO" id="GO:0006154">
    <property type="term" value="P:adenosine catabolic process"/>
    <property type="evidence" value="ECO:0007669"/>
    <property type="project" value="InterPro"/>
</dbReference>
<keyword evidence="7" id="KW-0479">Metal-binding</keyword>
<dbReference type="GO" id="GO:0046103">
    <property type="term" value="P:inosine biosynthetic process"/>
    <property type="evidence" value="ECO:0007669"/>
    <property type="project" value="TreeGrafter"/>
</dbReference>
<evidence type="ECO:0000256" key="1">
    <source>
        <dbReference type="ARBA" id="ARBA00001947"/>
    </source>
</evidence>
<evidence type="ECO:0000313" key="13">
    <source>
        <dbReference type="EMBL" id="EDW79985.1"/>
    </source>
</evidence>
<proteinExistence type="inferred from homology"/>
<name>B4N6J6_DROWI</name>
<dbReference type="GO" id="GO:0007286">
    <property type="term" value="P:spermatid development"/>
    <property type="evidence" value="ECO:0007669"/>
    <property type="project" value="EnsemblMetazoa"/>
</dbReference>
<dbReference type="GO" id="GO:0016020">
    <property type="term" value="C:membrane"/>
    <property type="evidence" value="ECO:0007669"/>
    <property type="project" value="EnsemblMetazoa"/>
</dbReference>
<dbReference type="PANTHER" id="PTHR11409:SF39">
    <property type="entry name" value="ADENOSINE DEAMINASE 2"/>
    <property type="match status" value="1"/>
</dbReference>
<comment type="subcellular location">
    <subcellularLocation>
        <location evidence="2">Secreted</location>
    </subcellularLocation>
</comment>
<dbReference type="Proteomes" id="UP000007798">
    <property type="component" value="Unassembled WGS sequence"/>
</dbReference>
<dbReference type="AlphaFoldDB" id="B4N6J6"/>
<evidence type="ECO:0000256" key="3">
    <source>
        <dbReference type="ARBA" id="ARBA00006083"/>
    </source>
</evidence>
<dbReference type="Pfam" id="PF08451">
    <property type="entry name" value="A_deaminase_N"/>
    <property type="match status" value="1"/>
</dbReference>
<evidence type="ECO:0000313" key="14">
    <source>
        <dbReference type="Proteomes" id="UP000007798"/>
    </source>
</evidence>
<dbReference type="InterPro" id="IPR001365">
    <property type="entry name" value="A_deaminase_dom"/>
</dbReference>
<dbReference type="GO" id="GO:0004000">
    <property type="term" value="F:adenosine deaminase activity"/>
    <property type="evidence" value="ECO:0007669"/>
    <property type="project" value="InterPro"/>
</dbReference>
<evidence type="ECO:0000256" key="8">
    <source>
        <dbReference type="ARBA" id="ARBA00022729"/>
    </source>
</evidence>
<dbReference type="InterPro" id="IPR006330">
    <property type="entry name" value="Ado/ade_deaminase"/>
</dbReference>
<comment type="cofactor">
    <cofactor evidence="1">
        <name>Zn(2+)</name>
        <dbReference type="ChEBI" id="CHEBI:29105"/>
    </cofactor>
</comment>
<feature type="domain" description="Adenosine/AMP deaminase N-terminal" evidence="12">
    <location>
        <begin position="3"/>
        <end position="85"/>
    </location>
</feature>
<dbReference type="GO" id="GO:0046872">
    <property type="term" value="F:metal ion binding"/>
    <property type="evidence" value="ECO:0007669"/>
    <property type="project" value="UniProtKB-KW"/>
</dbReference>
<evidence type="ECO:0000256" key="7">
    <source>
        <dbReference type="ARBA" id="ARBA00022723"/>
    </source>
</evidence>
<evidence type="ECO:0000256" key="2">
    <source>
        <dbReference type="ARBA" id="ARBA00004613"/>
    </source>
</evidence>
<dbReference type="FunCoup" id="B4N6J6">
    <property type="interactions" value="95"/>
</dbReference>